<gene>
    <name evidence="1" type="ORF">FBF83_05105</name>
</gene>
<reference evidence="1 2" key="1">
    <citation type="submission" date="2019-04" db="EMBL/GenBank/DDBJ databases">
        <title>Genome sequence of Bacillus hwajinpoensis strain Y2.</title>
        <authorList>
            <person name="Fair J.L."/>
            <person name="Maclea K.S."/>
        </authorList>
    </citation>
    <scope>NUCLEOTIDE SEQUENCE [LARGE SCALE GENOMIC DNA]</scope>
    <source>
        <strain evidence="1 2">Y2</strain>
    </source>
</reference>
<dbReference type="Pfam" id="PF07849">
    <property type="entry name" value="DUF1641"/>
    <property type="match status" value="1"/>
</dbReference>
<dbReference type="InterPro" id="IPR012440">
    <property type="entry name" value="DUF1641"/>
</dbReference>
<dbReference type="RefSeq" id="WP_136946026.1">
    <property type="nucleotide sequence ID" value="NZ_SWFM01000001.1"/>
</dbReference>
<sequence length="144" mass="16032">MSESTTKETGAQREVTQEQRELLDQLLDPQVQESLNALVTELPKVTELVNMLSKSYDTVHSIATDDVLMSDTTEFLSELIHPVKSTAKDVAANAIEAKDIAEKSSETIGIFGLMKMLKDPQAQKLFRFVNAYLKVSGERNDQKS</sequence>
<dbReference type="Proteomes" id="UP000310541">
    <property type="component" value="Unassembled WGS sequence"/>
</dbReference>
<organism evidence="1 2">
    <name type="scientific">Guptibacillus hwajinpoensis</name>
    <dbReference type="NCBI Taxonomy" id="208199"/>
    <lineage>
        <taxon>Bacteria</taxon>
        <taxon>Bacillati</taxon>
        <taxon>Bacillota</taxon>
        <taxon>Bacilli</taxon>
        <taxon>Bacillales</taxon>
        <taxon>Guptibacillaceae</taxon>
        <taxon>Guptibacillus</taxon>
    </lineage>
</organism>
<name>A0A4U1MN77_9BACL</name>
<proteinExistence type="predicted"/>
<protein>
    <submittedName>
        <fullName evidence="1">DUF1641 domain-containing protein</fullName>
    </submittedName>
</protein>
<dbReference type="PANTHER" id="PTHR39180:SF2">
    <property type="entry name" value="DUF1641 DOMAIN-CONTAINING PROTEIN"/>
    <property type="match status" value="1"/>
</dbReference>
<comment type="caution">
    <text evidence="1">The sequence shown here is derived from an EMBL/GenBank/DDBJ whole genome shotgun (WGS) entry which is preliminary data.</text>
</comment>
<evidence type="ECO:0000313" key="1">
    <source>
        <dbReference type="EMBL" id="TKD72176.1"/>
    </source>
</evidence>
<dbReference type="EMBL" id="SWFM01000001">
    <property type="protein sequence ID" value="TKD72176.1"/>
    <property type="molecule type" value="Genomic_DNA"/>
</dbReference>
<evidence type="ECO:0000313" key="2">
    <source>
        <dbReference type="Proteomes" id="UP000310541"/>
    </source>
</evidence>
<dbReference type="PANTHER" id="PTHR39180">
    <property type="match status" value="1"/>
</dbReference>
<dbReference type="AlphaFoldDB" id="A0A4U1MN77"/>
<dbReference type="OrthoDB" id="2374761at2"/>
<accession>A0A4U1MN77</accession>